<dbReference type="GO" id="GO:0016020">
    <property type="term" value="C:membrane"/>
    <property type="evidence" value="ECO:0007669"/>
    <property type="project" value="UniProtKB-SubCell"/>
</dbReference>
<evidence type="ECO:0000256" key="4">
    <source>
        <dbReference type="ARBA" id="ARBA00022543"/>
    </source>
</evidence>
<dbReference type="InterPro" id="IPR003661">
    <property type="entry name" value="HisK_dim/P_dom"/>
</dbReference>
<dbReference type="RefSeq" id="WP_190601418.1">
    <property type="nucleotide sequence ID" value="NZ_CP021056.1"/>
</dbReference>
<evidence type="ECO:0000313" key="17">
    <source>
        <dbReference type="EMBL" id="QXE24567.1"/>
    </source>
</evidence>
<dbReference type="InterPro" id="IPR016132">
    <property type="entry name" value="Phyto_chromo_attachment"/>
</dbReference>
<dbReference type="SUPFAM" id="SSF55874">
    <property type="entry name" value="ATPase domain of HSP90 chaperone/DNA topoisomerase II/histidine kinase"/>
    <property type="match status" value="1"/>
</dbReference>
<evidence type="ECO:0000256" key="9">
    <source>
        <dbReference type="ARBA" id="ARBA00022991"/>
    </source>
</evidence>
<dbReference type="InterPro" id="IPR036097">
    <property type="entry name" value="HisK_dim/P_sf"/>
</dbReference>
<feature type="domain" description="Histidine kinase" evidence="15">
    <location>
        <begin position="537"/>
        <end position="765"/>
    </location>
</feature>
<dbReference type="PRINTS" id="PR00344">
    <property type="entry name" value="BCTRLSENSOR"/>
</dbReference>
<protein>
    <recommendedName>
        <fullName evidence="3">histidine kinase</fullName>
        <ecNumber evidence="3">2.7.13.3</ecNumber>
    </recommendedName>
</protein>
<dbReference type="InterPro" id="IPR005467">
    <property type="entry name" value="His_kinase_dom"/>
</dbReference>
<evidence type="ECO:0000259" key="15">
    <source>
        <dbReference type="PROSITE" id="PS50109"/>
    </source>
</evidence>
<dbReference type="GO" id="GO:0030295">
    <property type="term" value="F:protein kinase activator activity"/>
    <property type="evidence" value="ECO:0007669"/>
    <property type="project" value="TreeGrafter"/>
</dbReference>
<dbReference type="InterPro" id="IPR003018">
    <property type="entry name" value="GAF"/>
</dbReference>
<proteinExistence type="inferred from homology"/>
<dbReference type="Pfam" id="PF00512">
    <property type="entry name" value="HisKA"/>
    <property type="match status" value="1"/>
</dbReference>
<dbReference type="GO" id="GO:0000155">
    <property type="term" value="F:phosphorelay sensor kinase activity"/>
    <property type="evidence" value="ECO:0007669"/>
    <property type="project" value="InterPro"/>
</dbReference>
<dbReference type="InterPro" id="IPR036890">
    <property type="entry name" value="HATPase_C_sf"/>
</dbReference>
<dbReference type="Pfam" id="PF01590">
    <property type="entry name" value="GAF"/>
    <property type="match status" value="1"/>
</dbReference>
<keyword evidence="12" id="KW-0675">Receptor</keyword>
<keyword evidence="6" id="KW-0716">Sensory transduction</keyword>
<evidence type="ECO:0000256" key="6">
    <source>
        <dbReference type="ARBA" id="ARBA00022606"/>
    </source>
</evidence>
<evidence type="ECO:0000256" key="8">
    <source>
        <dbReference type="ARBA" id="ARBA00022777"/>
    </source>
</evidence>
<dbReference type="GO" id="GO:0007234">
    <property type="term" value="P:osmosensory signaling via phosphorelay pathway"/>
    <property type="evidence" value="ECO:0007669"/>
    <property type="project" value="TreeGrafter"/>
</dbReference>
<dbReference type="Gene3D" id="1.10.287.130">
    <property type="match status" value="1"/>
</dbReference>
<keyword evidence="5" id="KW-0597">Phosphoprotein</keyword>
<dbReference type="PROSITE" id="PS50112">
    <property type="entry name" value="PAS"/>
    <property type="match status" value="1"/>
</dbReference>
<evidence type="ECO:0000256" key="3">
    <source>
        <dbReference type="ARBA" id="ARBA00012438"/>
    </source>
</evidence>
<feature type="domain" description="PAS" evidence="16">
    <location>
        <begin position="34"/>
        <end position="90"/>
    </location>
</feature>
<comment type="catalytic activity">
    <reaction evidence="1">
        <text>ATP + protein L-histidine = ADP + protein N-phospho-L-histidine.</text>
        <dbReference type="EC" id="2.7.13.3"/>
    </reaction>
</comment>
<dbReference type="SUPFAM" id="SSF55785">
    <property type="entry name" value="PYP-like sensor domain (PAS domain)"/>
    <property type="match status" value="1"/>
</dbReference>
<dbReference type="Proteomes" id="UP000683511">
    <property type="component" value="Chromosome"/>
</dbReference>
<dbReference type="SUPFAM" id="SSF47384">
    <property type="entry name" value="Homodimeric domain of signal transducing histidine kinase"/>
    <property type="match status" value="1"/>
</dbReference>
<dbReference type="PROSITE" id="PS50046">
    <property type="entry name" value="PHYTOCHROME_2"/>
    <property type="match status" value="1"/>
</dbReference>
<dbReference type="GO" id="GO:0009584">
    <property type="term" value="P:detection of visible light"/>
    <property type="evidence" value="ECO:0007669"/>
    <property type="project" value="InterPro"/>
</dbReference>
<dbReference type="CDD" id="cd00130">
    <property type="entry name" value="PAS"/>
    <property type="match status" value="1"/>
</dbReference>
<dbReference type="InterPro" id="IPR013654">
    <property type="entry name" value="PAS_2"/>
</dbReference>
<comment type="function">
    <text evidence="13">Photoreceptor which exists in two forms that are reversibly interconvertible by light: the R form that absorbs maximally in the red region of the spectrum and the FR form that absorbs maximally in the far-red region.</text>
</comment>
<feature type="domain" description="Phytochrome chromophore attachment site" evidence="14">
    <location>
        <begin position="153"/>
        <end position="311"/>
    </location>
</feature>
<dbReference type="CDD" id="cd00082">
    <property type="entry name" value="HisKA"/>
    <property type="match status" value="1"/>
</dbReference>
<evidence type="ECO:0000256" key="10">
    <source>
        <dbReference type="ARBA" id="ARBA00023012"/>
    </source>
</evidence>
<dbReference type="PANTHER" id="PTHR42878:SF15">
    <property type="entry name" value="BACTERIOPHYTOCHROME"/>
    <property type="match status" value="1"/>
</dbReference>
<dbReference type="InterPro" id="IPR004358">
    <property type="entry name" value="Sig_transdc_His_kin-like_C"/>
</dbReference>
<keyword evidence="10" id="KW-0902">Two-component regulatory system</keyword>
<dbReference type="InterPro" id="IPR029016">
    <property type="entry name" value="GAF-like_dom_sf"/>
</dbReference>
<dbReference type="EMBL" id="CP021056">
    <property type="protein sequence ID" value="QXE24567.1"/>
    <property type="molecule type" value="Genomic_DNA"/>
</dbReference>
<dbReference type="Pfam" id="PF00360">
    <property type="entry name" value="PHY"/>
    <property type="match status" value="1"/>
</dbReference>
<dbReference type="KEGG" id="rsin:B6N60_03272"/>
<reference evidence="17" key="1">
    <citation type="submission" date="2017-04" db="EMBL/GenBank/DDBJ databases">
        <title>Genome deletions in a multicellular cyanobacterial endosymbiont for morphological adaptation in marine diatoms.</title>
        <authorList>
            <person name="Wang Y."/>
            <person name="Gao H."/>
            <person name="Li R."/>
            <person name="Xu X."/>
        </authorList>
    </citation>
    <scope>NUCLEOTIDE SEQUENCE</scope>
    <source>
        <strain evidence="17">FACHB 800</strain>
    </source>
</reference>
<accession>A0A975Y5T7</accession>
<dbReference type="InterPro" id="IPR050351">
    <property type="entry name" value="BphY/WalK/GraS-like"/>
</dbReference>
<dbReference type="Gene3D" id="3.30.450.270">
    <property type="match status" value="1"/>
</dbReference>
<dbReference type="PROSITE" id="PS50109">
    <property type="entry name" value="HIS_KIN"/>
    <property type="match status" value="1"/>
</dbReference>
<name>A0A975Y5T7_9NOST</name>
<sequence>MNFSDYIFHQPITLTNCDREPIHIPNAIQPHGVLLIFNEDNWQITLVSDNTDSILGYSPQELLNQSLSKILSTEDIDAITHCLDRDFEAINPLNLKVCNAAQETINFSGIVHRSLENLIILELEPVHQKETYDFLGFYQLTRQLLAKIKHASNVSILSQLIAEEIREITNFDRVMVYRFDLDGSGEVIAEAKQPDLHTYLGLRYPDSDIPKQAKELYRLNKLRLIPNVNYQPAALIPNLSPVTQKSPDLSLSVLRSVSPLHIEYLQNMQVGASMSISILKNNRLWGLIACHHQSSKYISYHVRTFCELIGQLMSIELSNKEDQENLNDKITLKNLLSHFVESISESEDFIDVLSQNKSRLLQLVNASGAAVISNNVIMLLGRTPLENQVQELIDWIIPNLQNNLYYTNALPQVYSPAEQFKELSSGIIAISITKTHRNLIIWFRPEVIQTVDWGGNPEKQKNIDEKGNLILSPRKSFEKWQEIVQLKSLPWQKYEIEAVIELRSVIVGIILKKADELAVINEQLQESNNELDAFAYIASHDLKEPLRGIHNYASFLLEDYRHQLDEDGVHKLDTLMQLTNRMENLINALLHFSRLSRTELYRTDIRLNDLANNVLNVLKISQSEHQINVEIADDFPLVQADRILVEEIYTNLMSNAIKYNEKPEKEIEIGWTIGKPHWALIDHQCFHQDVPVFYVKDNGIGIREKHFESIFRIFKRLHGRSQYGGGTGAGLTIVKKIVERHGGQIWVESKLMEGTTFYFTLAKSNEN</sequence>
<comment type="similarity">
    <text evidence="2">In the N-terminal section; belongs to the phytochrome family.</text>
</comment>
<dbReference type="InterPro" id="IPR035965">
    <property type="entry name" value="PAS-like_dom_sf"/>
</dbReference>
<dbReference type="InterPro" id="IPR013515">
    <property type="entry name" value="Phytochrome_cen-reg"/>
</dbReference>
<dbReference type="GO" id="GO:0000156">
    <property type="term" value="F:phosphorelay response regulator activity"/>
    <property type="evidence" value="ECO:0007669"/>
    <property type="project" value="TreeGrafter"/>
</dbReference>
<dbReference type="AlphaFoldDB" id="A0A975Y5T7"/>
<keyword evidence="8" id="KW-0418">Kinase</keyword>
<dbReference type="SMART" id="SM00388">
    <property type="entry name" value="HisKA"/>
    <property type="match status" value="1"/>
</dbReference>
<dbReference type="Gene3D" id="3.30.450.20">
    <property type="entry name" value="PAS domain"/>
    <property type="match status" value="1"/>
</dbReference>
<keyword evidence="4" id="KW-0600">Photoreceptor protein</keyword>
<dbReference type="SMART" id="SM00387">
    <property type="entry name" value="HATPase_c"/>
    <property type="match status" value="1"/>
</dbReference>
<evidence type="ECO:0000259" key="16">
    <source>
        <dbReference type="PROSITE" id="PS50112"/>
    </source>
</evidence>
<dbReference type="EC" id="2.7.13.3" evidence="3"/>
<dbReference type="InterPro" id="IPR000014">
    <property type="entry name" value="PAS"/>
</dbReference>
<evidence type="ECO:0000256" key="5">
    <source>
        <dbReference type="ARBA" id="ARBA00022553"/>
    </source>
</evidence>
<evidence type="ECO:0000313" key="18">
    <source>
        <dbReference type="Proteomes" id="UP000683511"/>
    </source>
</evidence>
<gene>
    <name evidence="17" type="ORF">B6N60_03272</name>
</gene>
<keyword evidence="11" id="KW-0472">Membrane</keyword>
<evidence type="ECO:0000256" key="13">
    <source>
        <dbReference type="ARBA" id="ARBA00055745"/>
    </source>
</evidence>
<evidence type="ECO:0000259" key="14">
    <source>
        <dbReference type="PROSITE" id="PS50046"/>
    </source>
</evidence>
<dbReference type="GO" id="GO:0006355">
    <property type="term" value="P:regulation of DNA-templated transcription"/>
    <property type="evidence" value="ECO:0007669"/>
    <property type="project" value="InterPro"/>
</dbReference>
<dbReference type="Gene3D" id="3.30.450.40">
    <property type="match status" value="1"/>
</dbReference>
<dbReference type="GO" id="GO:0009881">
    <property type="term" value="F:photoreceptor activity"/>
    <property type="evidence" value="ECO:0007669"/>
    <property type="project" value="UniProtKB-KW"/>
</dbReference>
<dbReference type="Gene3D" id="3.30.565.10">
    <property type="entry name" value="Histidine kinase-like ATPase, C-terminal domain"/>
    <property type="match status" value="1"/>
</dbReference>
<keyword evidence="7" id="KW-0808">Transferase</keyword>
<evidence type="ECO:0000256" key="1">
    <source>
        <dbReference type="ARBA" id="ARBA00000085"/>
    </source>
</evidence>
<dbReference type="PANTHER" id="PTHR42878">
    <property type="entry name" value="TWO-COMPONENT HISTIDINE KINASE"/>
    <property type="match status" value="1"/>
</dbReference>
<keyword evidence="9" id="KW-0157">Chromophore</keyword>
<evidence type="ECO:0000256" key="2">
    <source>
        <dbReference type="ARBA" id="ARBA00006402"/>
    </source>
</evidence>
<keyword evidence="18" id="KW-1185">Reference proteome</keyword>
<evidence type="ECO:0000256" key="11">
    <source>
        <dbReference type="ARBA" id="ARBA00023136"/>
    </source>
</evidence>
<dbReference type="FunFam" id="3.30.565.10:FF:000006">
    <property type="entry name" value="Sensor histidine kinase WalK"/>
    <property type="match status" value="1"/>
</dbReference>
<evidence type="ECO:0000256" key="7">
    <source>
        <dbReference type="ARBA" id="ARBA00022679"/>
    </source>
</evidence>
<organism evidence="17 18">
    <name type="scientific">Richelia sinica FACHB-800</name>
    <dbReference type="NCBI Taxonomy" id="1357546"/>
    <lineage>
        <taxon>Bacteria</taxon>
        <taxon>Bacillati</taxon>
        <taxon>Cyanobacteriota</taxon>
        <taxon>Cyanophyceae</taxon>
        <taxon>Nostocales</taxon>
        <taxon>Nostocaceae</taxon>
        <taxon>Richelia</taxon>
    </lineage>
</organism>
<evidence type="ECO:0000256" key="12">
    <source>
        <dbReference type="ARBA" id="ARBA00023170"/>
    </source>
</evidence>
<dbReference type="SMART" id="SM00065">
    <property type="entry name" value="GAF"/>
    <property type="match status" value="1"/>
</dbReference>
<dbReference type="InterPro" id="IPR003594">
    <property type="entry name" value="HATPase_dom"/>
</dbReference>
<dbReference type="Pfam" id="PF02518">
    <property type="entry name" value="HATPase_c"/>
    <property type="match status" value="1"/>
</dbReference>
<dbReference type="InterPro" id="IPR043150">
    <property type="entry name" value="Phytochrome_PHY_sf"/>
</dbReference>
<dbReference type="SUPFAM" id="SSF55781">
    <property type="entry name" value="GAF domain-like"/>
    <property type="match status" value="2"/>
</dbReference>
<dbReference type="Pfam" id="PF08446">
    <property type="entry name" value="PAS_2"/>
    <property type="match status" value="1"/>
</dbReference>